<dbReference type="Gene3D" id="1.10.287.3550">
    <property type="match status" value="1"/>
</dbReference>
<reference evidence="3" key="1">
    <citation type="journal article" date="2023" name="G3 (Bethesda)">
        <title>Whole genome assembly and annotation of the endangered Caribbean coral Acropora cervicornis.</title>
        <authorList>
            <person name="Selwyn J.D."/>
            <person name="Vollmer S.V."/>
        </authorList>
    </citation>
    <scope>NUCLEOTIDE SEQUENCE</scope>
    <source>
        <strain evidence="3">K2</strain>
    </source>
</reference>
<dbReference type="Pfam" id="PF16533">
    <property type="entry name" value="SOAR"/>
    <property type="match status" value="1"/>
</dbReference>
<keyword evidence="4" id="KW-1185">Reference proteome</keyword>
<protein>
    <submittedName>
        <fullName evidence="3">Stromal interaction molecule 1</fullName>
    </submittedName>
</protein>
<feature type="compositionally biased region" description="Basic residues" evidence="1">
    <location>
        <begin position="274"/>
        <end position="288"/>
    </location>
</feature>
<evidence type="ECO:0000313" key="4">
    <source>
        <dbReference type="Proteomes" id="UP001249851"/>
    </source>
</evidence>
<evidence type="ECO:0000256" key="1">
    <source>
        <dbReference type="SAM" id="MobiDB-lite"/>
    </source>
</evidence>
<proteinExistence type="predicted"/>
<feature type="domain" description="STIM1/2 Orai1-activating region" evidence="2">
    <location>
        <begin position="8"/>
        <end position="69"/>
    </location>
</feature>
<gene>
    <name evidence="3" type="ORF">P5673_022142</name>
</gene>
<feature type="compositionally biased region" description="Polar residues" evidence="1">
    <location>
        <begin position="289"/>
        <end position="306"/>
    </location>
</feature>
<feature type="compositionally biased region" description="Polar residues" evidence="1">
    <location>
        <begin position="231"/>
        <end position="241"/>
    </location>
</feature>
<dbReference type="GO" id="GO:0005886">
    <property type="term" value="C:plasma membrane"/>
    <property type="evidence" value="ECO:0007669"/>
    <property type="project" value="TreeGrafter"/>
</dbReference>
<feature type="compositionally biased region" description="Polar residues" evidence="1">
    <location>
        <begin position="110"/>
        <end position="125"/>
    </location>
</feature>
<organism evidence="3 4">
    <name type="scientific">Acropora cervicornis</name>
    <name type="common">Staghorn coral</name>
    <dbReference type="NCBI Taxonomy" id="6130"/>
    <lineage>
        <taxon>Eukaryota</taxon>
        <taxon>Metazoa</taxon>
        <taxon>Cnidaria</taxon>
        <taxon>Anthozoa</taxon>
        <taxon>Hexacorallia</taxon>
        <taxon>Scleractinia</taxon>
        <taxon>Astrocoeniina</taxon>
        <taxon>Acroporidae</taxon>
        <taxon>Acropora</taxon>
    </lineage>
</organism>
<dbReference type="EMBL" id="JARQWQ010000058">
    <property type="protein sequence ID" value="KAK2556115.1"/>
    <property type="molecule type" value="Genomic_DNA"/>
</dbReference>
<feature type="region of interest" description="Disordered" evidence="1">
    <location>
        <begin position="108"/>
        <end position="134"/>
    </location>
</feature>
<name>A0AAD9V0B9_ACRCE</name>
<feature type="region of interest" description="Disordered" evidence="1">
    <location>
        <begin position="215"/>
        <end position="313"/>
    </location>
</feature>
<dbReference type="GO" id="GO:0005783">
    <property type="term" value="C:endoplasmic reticulum"/>
    <property type="evidence" value="ECO:0007669"/>
    <property type="project" value="TreeGrafter"/>
</dbReference>
<dbReference type="PANTHER" id="PTHR15136:SF5">
    <property type="entry name" value="STROMAL INTERACTION MOLECULE HOMOLOG"/>
    <property type="match status" value="1"/>
</dbReference>
<dbReference type="Proteomes" id="UP001249851">
    <property type="component" value="Unassembled WGS sequence"/>
</dbReference>
<dbReference type="GO" id="GO:0005246">
    <property type="term" value="F:calcium channel regulator activity"/>
    <property type="evidence" value="ECO:0007669"/>
    <property type="project" value="InterPro"/>
</dbReference>
<dbReference type="AlphaFoldDB" id="A0AAD9V0B9"/>
<comment type="caution">
    <text evidence="3">The sequence shown here is derived from an EMBL/GenBank/DDBJ whole genome shotgun (WGS) entry which is preliminary data.</text>
</comment>
<evidence type="ECO:0000313" key="3">
    <source>
        <dbReference type="EMBL" id="KAK2556115.1"/>
    </source>
</evidence>
<dbReference type="GO" id="GO:0002115">
    <property type="term" value="P:store-operated calcium entry"/>
    <property type="evidence" value="ECO:0007669"/>
    <property type="project" value="TreeGrafter"/>
</dbReference>
<dbReference type="InterPro" id="IPR037608">
    <property type="entry name" value="STIM1/2"/>
</dbReference>
<sequence length="313" mass="33741">MGWRMLPCERIKKKRGSLMGSLRLAHDLSIDEVDQKILSARSALADVTNELEERQHRWSQIEYLCGLQIMSQTSFGVGSAMRDRSGSAIAQALVNVANVAGVSSGRKISASASPWTSSPDNTNVEESNEDLPPTYSIATADGRREKSCAANLKDSVNLSKQDNGCSDCSGSSGTVVRASESLTSNPRSSHPKHCLGAEAVVNGFAGSEITLVTLERSSSTSGHSAEEHPTANGNLSDSLSGKSKKRLSWFGKRQDSVTESESSSTNENEEEARRKIRWLWRSAVRKSKAQSGTTNKSDQEMISASSLEKLKSG</sequence>
<dbReference type="PANTHER" id="PTHR15136">
    <property type="entry name" value="STROMAL INTERACTION MOLECULE HOMOLOG"/>
    <property type="match status" value="1"/>
</dbReference>
<dbReference type="GO" id="GO:0006874">
    <property type="term" value="P:intracellular calcium ion homeostasis"/>
    <property type="evidence" value="ECO:0007669"/>
    <property type="project" value="TreeGrafter"/>
</dbReference>
<reference evidence="3" key="2">
    <citation type="journal article" date="2023" name="Science">
        <title>Genomic signatures of disease resistance in endangered staghorn corals.</title>
        <authorList>
            <person name="Vollmer S.V."/>
            <person name="Selwyn J.D."/>
            <person name="Despard B.A."/>
            <person name="Roesel C.L."/>
        </authorList>
    </citation>
    <scope>NUCLEOTIDE SEQUENCE</scope>
    <source>
        <strain evidence="3">K2</strain>
    </source>
</reference>
<evidence type="ECO:0000259" key="2">
    <source>
        <dbReference type="Pfam" id="PF16533"/>
    </source>
</evidence>
<dbReference type="InterPro" id="IPR032393">
    <property type="entry name" value="SOAR_STIM1/2"/>
</dbReference>
<dbReference type="GO" id="GO:0005509">
    <property type="term" value="F:calcium ion binding"/>
    <property type="evidence" value="ECO:0007669"/>
    <property type="project" value="TreeGrafter"/>
</dbReference>
<accession>A0AAD9V0B9</accession>